<dbReference type="InterPro" id="IPR000944">
    <property type="entry name" value="Tscrpt_reg_Rrf2"/>
</dbReference>
<dbReference type="Proteomes" id="UP000237797">
    <property type="component" value="Unassembled WGS sequence"/>
</dbReference>
<dbReference type="Pfam" id="PF02082">
    <property type="entry name" value="Rrf2"/>
    <property type="match status" value="1"/>
</dbReference>
<dbReference type="OrthoDB" id="9808360at2"/>
<dbReference type="SUPFAM" id="SSF46785">
    <property type="entry name" value="Winged helix' DNA-binding domain"/>
    <property type="match status" value="1"/>
</dbReference>
<dbReference type="PROSITE" id="PS01332">
    <property type="entry name" value="HTH_RRF2_1"/>
    <property type="match status" value="1"/>
</dbReference>
<name>A0A2T0LAF1_9BACL</name>
<dbReference type="Gene3D" id="1.10.10.10">
    <property type="entry name" value="Winged helix-like DNA-binding domain superfamily/Winged helix DNA-binding domain"/>
    <property type="match status" value="1"/>
</dbReference>
<dbReference type="AlphaFoldDB" id="A0A2T0LAF1"/>
<dbReference type="PANTHER" id="PTHR33221">
    <property type="entry name" value="WINGED HELIX-TURN-HELIX TRANSCRIPTIONAL REGULATOR, RRF2 FAMILY"/>
    <property type="match status" value="1"/>
</dbReference>
<dbReference type="InterPro" id="IPR036390">
    <property type="entry name" value="WH_DNA-bd_sf"/>
</dbReference>
<dbReference type="GO" id="GO:0003700">
    <property type="term" value="F:DNA-binding transcription factor activity"/>
    <property type="evidence" value="ECO:0007669"/>
    <property type="project" value="TreeGrafter"/>
</dbReference>
<dbReference type="NCBIfam" id="TIGR00738">
    <property type="entry name" value="rrf2_super"/>
    <property type="match status" value="1"/>
</dbReference>
<dbReference type="PROSITE" id="PS51197">
    <property type="entry name" value="HTH_RRF2_2"/>
    <property type="match status" value="1"/>
</dbReference>
<protein>
    <submittedName>
        <fullName evidence="1">BadM/Rrf2 family transcriptional regulator</fullName>
    </submittedName>
</protein>
<evidence type="ECO:0000313" key="1">
    <source>
        <dbReference type="EMBL" id="PRX38694.1"/>
    </source>
</evidence>
<dbReference type="InterPro" id="IPR030489">
    <property type="entry name" value="TR_Rrf2-type_CS"/>
</dbReference>
<reference evidence="1 2" key="1">
    <citation type="submission" date="2018-03" db="EMBL/GenBank/DDBJ databases">
        <title>Genomic Encyclopedia of Archaeal and Bacterial Type Strains, Phase II (KMG-II): from individual species to whole genera.</title>
        <authorList>
            <person name="Goeker M."/>
        </authorList>
    </citation>
    <scope>NUCLEOTIDE SEQUENCE [LARGE SCALE GENOMIC DNA]</scope>
    <source>
        <strain evidence="1 2">DSM 44946</strain>
    </source>
</reference>
<keyword evidence="2" id="KW-1185">Reference proteome</keyword>
<gene>
    <name evidence="1" type="ORF">CLV97_13914</name>
</gene>
<proteinExistence type="predicted"/>
<evidence type="ECO:0000313" key="2">
    <source>
        <dbReference type="Proteomes" id="UP000237797"/>
    </source>
</evidence>
<comment type="caution">
    <text evidence="1">The sequence shown here is derived from an EMBL/GenBank/DDBJ whole genome shotgun (WGS) entry which is preliminary data.</text>
</comment>
<organism evidence="1 2">
    <name type="scientific">Planifilum fimeticola</name>
    <dbReference type="NCBI Taxonomy" id="201975"/>
    <lineage>
        <taxon>Bacteria</taxon>
        <taxon>Bacillati</taxon>
        <taxon>Bacillota</taxon>
        <taxon>Bacilli</taxon>
        <taxon>Bacillales</taxon>
        <taxon>Thermoactinomycetaceae</taxon>
        <taxon>Planifilum</taxon>
    </lineage>
</organism>
<dbReference type="EMBL" id="PVNE01000039">
    <property type="protein sequence ID" value="PRX38694.1"/>
    <property type="molecule type" value="Genomic_DNA"/>
</dbReference>
<dbReference type="RefSeq" id="WP_106346656.1">
    <property type="nucleotide sequence ID" value="NZ_PVNE01000039.1"/>
</dbReference>
<dbReference type="PANTHER" id="PTHR33221:SF15">
    <property type="entry name" value="HTH-TYPE TRANSCRIPTIONAL REGULATOR YWGB-RELATED"/>
    <property type="match status" value="1"/>
</dbReference>
<accession>A0A2T0LAF1</accession>
<dbReference type="GO" id="GO:0005829">
    <property type="term" value="C:cytosol"/>
    <property type="evidence" value="ECO:0007669"/>
    <property type="project" value="TreeGrafter"/>
</dbReference>
<dbReference type="InterPro" id="IPR036388">
    <property type="entry name" value="WH-like_DNA-bd_sf"/>
</dbReference>
<sequence length="167" mass="19106">MHYSIGVEYALHCLVHLVDPPVDQPIGIKELAAFQGASESYLSKIFSRLAKAGIVRSTPGVKGGYELAKPPEEISFWDVVEAIEGPKPIFQCRNILDKCILYRENGMPPSLKSAPCHINRIMLEAEQQMRDYLKEKNLMWLKQTLEQELPENIKTASREWFRNAYDK</sequence>